<proteinExistence type="predicted"/>
<organism evidence="2 3">
    <name type="scientific">Microlunatus kandeliicorticis</name>
    <dbReference type="NCBI Taxonomy" id="1759536"/>
    <lineage>
        <taxon>Bacteria</taxon>
        <taxon>Bacillati</taxon>
        <taxon>Actinomycetota</taxon>
        <taxon>Actinomycetes</taxon>
        <taxon>Propionibacteriales</taxon>
        <taxon>Propionibacteriaceae</taxon>
        <taxon>Microlunatus</taxon>
    </lineage>
</organism>
<name>A0A7W3P7E4_9ACTN</name>
<comment type="caution">
    <text evidence="2">The sequence shown here is derived from an EMBL/GenBank/DDBJ whole genome shotgun (WGS) entry which is preliminary data.</text>
</comment>
<accession>A0A7W3P7E4</accession>
<sequence length="348" mass="37550">MTDRLDRSVLRGWEVLTLRSEALSVGVVPGLGGTLVGLTRAGDDTPVSYATPWGLPGAGTGLLGGSAEELRADADPGGWQTLFPNAGDNAVVDGIEWGVDGEARVTPLEVTGTRAENGAGENRTNEDGTGEDTDPVSVTMTGRLRRSPFRLTKTIALAGDTVTVTEEVENQGRQRSDVLWGSRICLGAPLVAEGTELDCGASLVHPDAAEVYDADYADVFPWPRVLGRTGMVNLRYLPEPGLGGDRTAYLTAFSDGWAEVRNETLRLAVRVEWDAETWPHLWYRLEDGAERGHPWFGREHFLTLSPCSGWPARGLHDARRISGSSLALDPGESLTTTHRVRVRTLDAH</sequence>
<dbReference type="GO" id="GO:0030246">
    <property type="term" value="F:carbohydrate binding"/>
    <property type="evidence" value="ECO:0007669"/>
    <property type="project" value="InterPro"/>
</dbReference>
<dbReference type="Proteomes" id="UP000523079">
    <property type="component" value="Unassembled WGS sequence"/>
</dbReference>
<gene>
    <name evidence="2" type="ORF">FHX74_003523</name>
</gene>
<evidence type="ECO:0000313" key="3">
    <source>
        <dbReference type="Proteomes" id="UP000523079"/>
    </source>
</evidence>
<dbReference type="AlphaFoldDB" id="A0A7W3P7E4"/>
<evidence type="ECO:0000313" key="2">
    <source>
        <dbReference type="EMBL" id="MBA8795882.1"/>
    </source>
</evidence>
<evidence type="ECO:0008006" key="4">
    <source>
        <dbReference type="Google" id="ProtNLM"/>
    </source>
</evidence>
<reference evidence="2 3" key="1">
    <citation type="submission" date="2020-07" db="EMBL/GenBank/DDBJ databases">
        <title>Sequencing the genomes of 1000 actinobacteria strains.</title>
        <authorList>
            <person name="Klenk H.-P."/>
        </authorList>
    </citation>
    <scope>NUCLEOTIDE SEQUENCE [LARGE SCALE GENOMIC DNA]</scope>
    <source>
        <strain evidence="2 3">DSM 100723</strain>
    </source>
</reference>
<dbReference type="Gene3D" id="2.70.98.10">
    <property type="match status" value="1"/>
</dbReference>
<dbReference type="EMBL" id="JACGWT010000006">
    <property type="protein sequence ID" value="MBA8795882.1"/>
    <property type="molecule type" value="Genomic_DNA"/>
</dbReference>
<evidence type="ECO:0000256" key="1">
    <source>
        <dbReference type="SAM" id="MobiDB-lite"/>
    </source>
</evidence>
<dbReference type="InterPro" id="IPR014718">
    <property type="entry name" value="GH-type_carb-bd"/>
</dbReference>
<protein>
    <recommendedName>
        <fullName evidence="4">Galactose mutarotase</fullName>
    </recommendedName>
</protein>
<dbReference type="RefSeq" id="WP_182561491.1">
    <property type="nucleotide sequence ID" value="NZ_JACGWT010000006.1"/>
</dbReference>
<feature type="region of interest" description="Disordered" evidence="1">
    <location>
        <begin position="112"/>
        <end position="136"/>
    </location>
</feature>
<keyword evidence="3" id="KW-1185">Reference proteome</keyword>